<dbReference type="NCBIfam" id="TIGR00219">
    <property type="entry name" value="mreC"/>
    <property type="match status" value="1"/>
</dbReference>
<name>A0A9X3WTD5_9BACI</name>
<feature type="coiled-coil region" evidence="6">
    <location>
        <begin position="68"/>
        <end position="112"/>
    </location>
</feature>
<dbReference type="Proteomes" id="UP001145050">
    <property type="component" value="Unassembled WGS sequence"/>
</dbReference>
<evidence type="ECO:0000256" key="2">
    <source>
        <dbReference type="ARBA" id="ARBA00013855"/>
    </source>
</evidence>
<evidence type="ECO:0000313" key="8">
    <source>
        <dbReference type="EMBL" id="MDC3423891.1"/>
    </source>
</evidence>
<dbReference type="Gene3D" id="2.40.10.340">
    <property type="entry name" value="Rod shape-determining protein MreC, domain 1"/>
    <property type="match status" value="1"/>
</dbReference>
<keyword evidence="6" id="KW-0175">Coiled coil</keyword>
<dbReference type="Gene3D" id="2.40.10.350">
    <property type="entry name" value="Rod shape-determining protein MreC, domain 2"/>
    <property type="match status" value="1"/>
</dbReference>
<evidence type="ECO:0000256" key="3">
    <source>
        <dbReference type="ARBA" id="ARBA00022960"/>
    </source>
</evidence>
<dbReference type="AlphaFoldDB" id="A0A9X3WTD5"/>
<dbReference type="GO" id="GO:0005886">
    <property type="term" value="C:plasma membrane"/>
    <property type="evidence" value="ECO:0007669"/>
    <property type="project" value="TreeGrafter"/>
</dbReference>
<comment type="similarity">
    <text evidence="1 5">Belongs to the MreC family.</text>
</comment>
<dbReference type="InterPro" id="IPR042177">
    <property type="entry name" value="Cell/Rod_1"/>
</dbReference>
<dbReference type="InterPro" id="IPR007221">
    <property type="entry name" value="MreC"/>
</dbReference>
<comment type="function">
    <text evidence="5">Involved in formation and maintenance of cell shape.</text>
</comment>
<evidence type="ECO:0000259" key="7">
    <source>
        <dbReference type="Pfam" id="PF04085"/>
    </source>
</evidence>
<dbReference type="InterPro" id="IPR042175">
    <property type="entry name" value="Cell/Rod_MreC_2"/>
</dbReference>
<dbReference type="Pfam" id="PF04085">
    <property type="entry name" value="MreC"/>
    <property type="match status" value="1"/>
</dbReference>
<organism evidence="8 9">
    <name type="scientific">Terrihalobacillus insolitus</name>
    <dbReference type="NCBI Taxonomy" id="2950438"/>
    <lineage>
        <taxon>Bacteria</taxon>
        <taxon>Bacillati</taxon>
        <taxon>Bacillota</taxon>
        <taxon>Bacilli</taxon>
        <taxon>Bacillales</taxon>
        <taxon>Bacillaceae</taxon>
        <taxon>Terrihalobacillus</taxon>
    </lineage>
</organism>
<feature type="domain" description="Rod shape-determining protein MreC beta-barrel core" evidence="7">
    <location>
        <begin position="122"/>
        <end position="276"/>
    </location>
</feature>
<dbReference type="PANTHER" id="PTHR34138">
    <property type="entry name" value="CELL SHAPE-DETERMINING PROTEIN MREC"/>
    <property type="match status" value="1"/>
</dbReference>
<dbReference type="Gene3D" id="1.20.5.490">
    <property type="entry name" value="Single helix bin"/>
    <property type="match status" value="1"/>
</dbReference>
<evidence type="ECO:0000256" key="5">
    <source>
        <dbReference type="PIRNR" id="PIRNR038471"/>
    </source>
</evidence>
<keyword evidence="9" id="KW-1185">Reference proteome</keyword>
<dbReference type="PIRSF" id="PIRSF038471">
    <property type="entry name" value="MreC"/>
    <property type="match status" value="1"/>
</dbReference>
<proteinExistence type="inferred from homology"/>
<dbReference type="EMBL" id="JAMQKB010000003">
    <property type="protein sequence ID" value="MDC3423891.1"/>
    <property type="molecule type" value="Genomic_DNA"/>
</dbReference>
<evidence type="ECO:0000313" key="9">
    <source>
        <dbReference type="Proteomes" id="UP001145050"/>
    </source>
</evidence>
<evidence type="ECO:0000256" key="6">
    <source>
        <dbReference type="SAM" id="Coils"/>
    </source>
</evidence>
<keyword evidence="3 5" id="KW-0133">Cell shape</keyword>
<protein>
    <recommendedName>
        <fullName evidence="2 5">Cell shape-determining protein MreC</fullName>
    </recommendedName>
    <alternativeName>
        <fullName evidence="4 5">Cell shape protein MreC</fullName>
    </alternativeName>
</protein>
<evidence type="ECO:0000256" key="4">
    <source>
        <dbReference type="ARBA" id="ARBA00032089"/>
    </source>
</evidence>
<gene>
    <name evidence="8" type="primary">mreC</name>
    <name evidence="8" type="ORF">NC797_05120</name>
</gene>
<evidence type="ECO:0000256" key="1">
    <source>
        <dbReference type="ARBA" id="ARBA00009369"/>
    </source>
</evidence>
<sequence>MPFFRRKRLFVILIGIIVLVAFIGFSSRDRQELSTAEQFLNDSVGWLQSVVYKPVKYTTDIFANIEDIKNTYEENRLLKDRLEQYKNLLVDVQKLKEDNQELRSVLNKTEALTDYQSIQASVIAQSPERWFEQVTINKGMQDGVQPNMAVITGEGMIGKVNSTSKFTSTVQLLSGFDRLNRISVTVYGQEGDEKGQPGLISGFDKEKETLILEGIQDTSIEVGDSVVSSGLGGIFPENLVIGTVEEVSPGQYGLTQTAYVTSAADLYDVDHVIVVKRLSEQPEEDLEVDEEGEQ</sequence>
<dbReference type="PANTHER" id="PTHR34138:SF1">
    <property type="entry name" value="CELL SHAPE-DETERMINING PROTEIN MREC"/>
    <property type="match status" value="1"/>
</dbReference>
<accession>A0A9X3WTD5</accession>
<dbReference type="InterPro" id="IPR055342">
    <property type="entry name" value="MreC_beta-barrel_core"/>
</dbReference>
<dbReference type="GO" id="GO:0008360">
    <property type="term" value="P:regulation of cell shape"/>
    <property type="evidence" value="ECO:0007669"/>
    <property type="project" value="UniProtKB-KW"/>
</dbReference>
<comment type="caution">
    <text evidence="8">The sequence shown here is derived from an EMBL/GenBank/DDBJ whole genome shotgun (WGS) entry which is preliminary data.</text>
</comment>
<reference evidence="8" key="1">
    <citation type="submission" date="2022-06" db="EMBL/GenBank/DDBJ databases">
        <title>Aquibacillus sp. a new bacterium isolated from soil saline samples.</title>
        <authorList>
            <person name="Galisteo C."/>
            <person name="De La Haba R."/>
            <person name="Sanchez-Porro C."/>
            <person name="Ventosa A."/>
        </authorList>
    </citation>
    <scope>NUCLEOTIDE SEQUENCE</scope>
    <source>
        <strain evidence="8">3ASR75-11</strain>
    </source>
</reference>
<dbReference type="RefSeq" id="WP_272435672.1">
    <property type="nucleotide sequence ID" value="NZ_JAMQKB010000003.1"/>
</dbReference>